<evidence type="ECO:0000313" key="2">
    <source>
        <dbReference type="Proteomes" id="UP001165186"/>
    </source>
</evidence>
<proteinExistence type="predicted"/>
<accession>A0ACB5SI11</accession>
<organism evidence="1 2">
    <name type="scientific">Neofusicoccum parvum</name>
    <dbReference type="NCBI Taxonomy" id="310453"/>
    <lineage>
        <taxon>Eukaryota</taxon>
        <taxon>Fungi</taxon>
        <taxon>Dikarya</taxon>
        <taxon>Ascomycota</taxon>
        <taxon>Pezizomycotina</taxon>
        <taxon>Dothideomycetes</taxon>
        <taxon>Dothideomycetes incertae sedis</taxon>
        <taxon>Botryosphaeriales</taxon>
        <taxon>Botryosphaeriaceae</taxon>
        <taxon>Neofusicoccum</taxon>
    </lineage>
</organism>
<sequence length="512" mass="54386">MPIYLILFSLGILLLGSLVSASPVADACGALASAYAGQTYFPGNTSYEYENEDYWSTSSVLAPACIFAPRNAEEVAHAVSTLTSFDAQFAVKSGGGMPVDGAANINGGVVVSMANLTSIEVSEDASLIKFGAGCNWDSVYAALLPHNRTAVGGRMGLVGVAGFLLGGGVGFLGNQYGFAAASVVEHECVLANGTVLTATATNSHAPLHWALKGGGPSFCLVTSFTARTHPSGSAGRITGAHASYGPDQLPAFISALHAFALHGGSDPRGAVEPSIAWTPGSRPSALTTVVYDGADADPAVLRNWTGGGAGGPRPLEAQRPLLRETTMREYARSLYGGVETVPPFGLRARFVCVAVRAREGGAEALRLLVDDYFPALERELAGVANVSVNLVFQPWRADFVRAAEVDGGNPMGLVAERAPWIWVIQGYAWADEADDAVVERFYTNWTKTMDGVLEERGWRDGFVYMNDADAWQRVFEGYGEENVRRLKEVRRAYDPDQVFTTLMPGGFKVEHA</sequence>
<gene>
    <name evidence="1" type="primary">g10690</name>
    <name evidence="1" type="ORF">NpPPO83_00010690</name>
</gene>
<dbReference type="Proteomes" id="UP001165186">
    <property type="component" value="Unassembled WGS sequence"/>
</dbReference>
<keyword evidence="2" id="KW-1185">Reference proteome</keyword>
<protein>
    <submittedName>
        <fullName evidence="1">FAD dependent oxidoreductase</fullName>
    </submittedName>
</protein>
<evidence type="ECO:0000313" key="1">
    <source>
        <dbReference type="EMBL" id="GME41703.1"/>
    </source>
</evidence>
<dbReference type="EMBL" id="BSXG01000099">
    <property type="protein sequence ID" value="GME41703.1"/>
    <property type="molecule type" value="Genomic_DNA"/>
</dbReference>
<name>A0ACB5SI11_9PEZI</name>
<reference evidence="1" key="1">
    <citation type="submission" date="2024-09" db="EMBL/GenBank/DDBJ databases">
        <title>Draft Genome Sequences of Neofusicoccum parvum.</title>
        <authorList>
            <person name="Ashida A."/>
            <person name="Camagna M."/>
            <person name="Tanaka A."/>
            <person name="Takemoto D."/>
        </authorList>
    </citation>
    <scope>NUCLEOTIDE SEQUENCE</scope>
    <source>
        <strain evidence="1">PPO83</strain>
    </source>
</reference>
<comment type="caution">
    <text evidence="1">The sequence shown here is derived from an EMBL/GenBank/DDBJ whole genome shotgun (WGS) entry which is preliminary data.</text>
</comment>